<sequence>MKKGREKRGYRLLHYNPLQRSSVPVRWSVEKNQRSPKLTAVFCSGCQGGDAGSAEIDPKLSSTFQEFSLIMEAVVGCIAFSDNSANELKLRRSAITLIAFLASLGTTGFALMLNPILPERNSILACILQSLVSDVDFDALDSAPSSDVYRERTLLLREALILLNRVVSHPQYSVPVLQALTSSRDMARLTIDIAKRLSQKRKCLWQDDRVTKQIRESEIAELAGVFKRRVFAFLGDSVS</sequence>
<evidence type="ECO:0000313" key="1">
    <source>
        <dbReference type="EMBL" id="KAI5683045.1"/>
    </source>
</evidence>
<comment type="caution">
    <text evidence="1">The sequence shown here is derived from an EMBL/GenBank/DDBJ whole genome shotgun (WGS) entry which is preliminary data.</text>
</comment>
<name>A0ACC0CDN8_CATRO</name>
<dbReference type="Proteomes" id="UP001060085">
    <property type="component" value="Linkage Group LG01"/>
</dbReference>
<reference evidence="2" key="1">
    <citation type="journal article" date="2023" name="Nat. Plants">
        <title>Single-cell RNA sequencing provides a high-resolution roadmap for understanding the multicellular compartmentation of specialized metabolism.</title>
        <authorList>
            <person name="Sun S."/>
            <person name="Shen X."/>
            <person name="Li Y."/>
            <person name="Li Y."/>
            <person name="Wang S."/>
            <person name="Li R."/>
            <person name="Zhang H."/>
            <person name="Shen G."/>
            <person name="Guo B."/>
            <person name="Wei J."/>
            <person name="Xu J."/>
            <person name="St-Pierre B."/>
            <person name="Chen S."/>
            <person name="Sun C."/>
        </authorList>
    </citation>
    <scope>NUCLEOTIDE SEQUENCE [LARGE SCALE GENOMIC DNA]</scope>
</reference>
<gene>
    <name evidence="1" type="ORF">M9H77_04273</name>
</gene>
<proteinExistence type="predicted"/>
<evidence type="ECO:0000313" key="2">
    <source>
        <dbReference type="Proteomes" id="UP001060085"/>
    </source>
</evidence>
<keyword evidence="2" id="KW-1185">Reference proteome</keyword>
<accession>A0ACC0CDN8</accession>
<organism evidence="1 2">
    <name type="scientific">Catharanthus roseus</name>
    <name type="common">Madagascar periwinkle</name>
    <name type="synonym">Vinca rosea</name>
    <dbReference type="NCBI Taxonomy" id="4058"/>
    <lineage>
        <taxon>Eukaryota</taxon>
        <taxon>Viridiplantae</taxon>
        <taxon>Streptophyta</taxon>
        <taxon>Embryophyta</taxon>
        <taxon>Tracheophyta</taxon>
        <taxon>Spermatophyta</taxon>
        <taxon>Magnoliopsida</taxon>
        <taxon>eudicotyledons</taxon>
        <taxon>Gunneridae</taxon>
        <taxon>Pentapetalae</taxon>
        <taxon>asterids</taxon>
        <taxon>lamiids</taxon>
        <taxon>Gentianales</taxon>
        <taxon>Apocynaceae</taxon>
        <taxon>Rauvolfioideae</taxon>
        <taxon>Vinceae</taxon>
        <taxon>Catharanthinae</taxon>
        <taxon>Catharanthus</taxon>
    </lineage>
</organism>
<dbReference type="EMBL" id="CM044701">
    <property type="protein sequence ID" value="KAI5683045.1"/>
    <property type="molecule type" value="Genomic_DNA"/>
</dbReference>
<protein>
    <submittedName>
        <fullName evidence="1">Uncharacterized protein</fullName>
    </submittedName>
</protein>